<reference evidence="1" key="1">
    <citation type="journal article" date="2021" name="Proc. Natl. Acad. Sci. U.S.A.">
        <title>A Catalog of Tens of Thousands of Viruses from Human Metagenomes Reveals Hidden Associations with Chronic Diseases.</title>
        <authorList>
            <person name="Tisza M.J."/>
            <person name="Buck C.B."/>
        </authorList>
    </citation>
    <scope>NUCLEOTIDE SEQUENCE</scope>
    <source>
        <strain evidence="1">CtyvQ1</strain>
    </source>
</reference>
<protein>
    <submittedName>
        <fullName evidence="1">Uncharacterized protein</fullName>
    </submittedName>
</protein>
<accession>A0A8S5R0P1</accession>
<sequence>MILERISSDQFKMYFQQIDDITFFQGDTVIIPFQFLDANEHEIPLVKSIPNKTSVEWRLCPYGQAQNPIIQLESTANNAKTDDVYIDPDTNVAYINLDDEKTKSLIYGKYMQQIILHYDFGDGSPRRDFLRAQGFVLFKEKIQDYF</sequence>
<proteinExistence type="predicted"/>
<dbReference type="EMBL" id="BK015776">
    <property type="protein sequence ID" value="DAE24557.1"/>
    <property type="molecule type" value="Genomic_DNA"/>
</dbReference>
<organism evidence="1">
    <name type="scientific">Siphoviridae sp. ctyvQ1</name>
    <dbReference type="NCBI Taxonomy" id="2826525"/>
    <lineage>
        <taxon>Viruses</taxon>
        <taxon>Duplodnaviria</taxon>
        <taxon>Heunggongvirae</taxon>
        <taxon>Uroviricota</taxon>
        <taxon>Caudoviricetes</taxon>
    </lineage>
</organism>
<evidence type="ECO:0000313" key="1">
    <source>
        <dbReference type="EMBL" id="DAE24557.1"/>
    </source>
</evidence>
<name>A0A8S5R0P1_9CAUD</name>